<dbReference type="AlphaFoldDB" id="A0A915KVB1"/>
<name>A0A915KVB1_ROMCU</name>
<protein>
    <submittedName>
        <fullName evidence="2">Uncharacterized protein</fullName>
    </submittedName>
</protein>
<evidence type="ECO:0000313" key="1">
    <source>
        <dbReference type="Proteomes" id="UP000887565"/>
    </source>
</evidence>
<keyword evidence="1" id="KW-1185">Reference proteome</keyword>
<sequence length="84" mass="9563">MNSLDLFQIIRAQSCHCMNVVGSSRQGLASQDQNLMLFFVSQCQRVANPIQVLLRGWWAIRPPRAARHNFSKTDQGCDMLNNMP</sequence>
<accession>A0A915KVB1</accession>
<reference evidence="2" key="1">
    <citation type="submission" date="2022-11" db="UniProtKB">
        <authorList>
            <consortium name="WormBaseParasite"/>
        </authorList>
    </citation>
    <scope>IDENTIFICATION</scope>
</reference>
<proteinExistence type="predicted"/>
<dbReference type="Proteomes" id="UP000887565">
    <property type="component" value="Unplaced"/>
</dbReference>
<dbReference type="WBParaSite" id="nRc.2.0.1.t41500-RA">
    <property type="protein sequence ID" value="nRc.2.0.1.t41500-RA"/>
    <property type="gene ID" value="nRc.2.0.1.g41500"/>
</dbReference>
<evidence type="ECO:0000313" key="2">
    <source>
        <dbReference type="WBParaSite" id="nRc.2.0.1.t41500-RA"/>
    </source>
</evidence>
<organism evidence="1 2">
    <name type="scientific">Romanomermis culicivorax</name>
    <name type="common">Nematode worm</name>
    <dbReference type="NCBI Taxonomy" id="13658"/>
    <lineage>
        <taxon>Eukaryota</taxon>
        <taxon>Metazoa</taxon>
        <taxon>Ecdysozoa</taxon>
        <taxon>Nematoda</taxon>
        <taxon>Enoplea</taxon>
        <taxon>Dorylaimia</taxon>
        <taxon>Mermithida</taxon>
        <taxon>Mermithoidea</taxon>
        <taxon>Mermithidae</taxon>
        <taxon>Romanomermis</taxon>
    </lineage>
</organism>